<dbReference type="EMBL" id="JBBGZA010000001">
    <property type="protein sequence ID" value="MEJ5095108.1"/>
    <property type="molecule type" value="Genomic_DNA"/>
</dbReference>
<dbReference type="PANTHER" id="PTHR32419">
    <property type="entry name" value="GLUTATHIONYL-HYDROQUINONE REDUCTASE"/>
    <property type="match status" value="1"/>
</dbReference>
<dbReference type="SFLD" id="SFLDG01148">
    <property type="entry name" value="Xi_(cytGST)"/>
    <property type="match status" value="1"/>
</dbReference>
<dbReference type="SFLD" id="SFLDS00019">
    <property type="entry name" value="Glutathione_Transferase_(cytos"/>
    <property type="match status" value="1"/>
</dbReference>
<proteinExistence type="predicted"/>
<protein>
    <submittedName>
        <fullName evidence="2">Glutathione S-transferase family protein</fullName>
        <ecNumber evidence="2">1.8.5.-</ecNumber>
    </submittedName>
</protein>
<evidence type="ECO:0000313" key="2">
    <source>
        <dbReference type="EMBL" id="MEJ5095108.1"/>
    </source>
</evidence>
<keyword evidence="3" id="KW-1185">Reference proteome</keyword>
<dbReference type="Pfam" id="PF13409">
    <property type="entry name" value="GST_N_2"/>
    <property type="match status" value="1"/>
</dbReference>
<dbReference type="PROSITE" id="PS50405">
    <property type="entry name" value="GST_CTER"/>
    <property type="match status" value="1"/>
</dbReference>
<dbReference type="SFLD" id="SFLDG01206">
    <property type="entry name" value="Xi.1"/>
    <property type="match status" value="1"/>
</dbReference>
<dbReference type="InterPro" id="IPR036282">
    <property type="entry name" value="Glutathione-S-Trfase_C_sf"/>
</dbReference>
<organism evidence="2 3">
    <name type="scientific">Sphingomonas molluscorum</name>
    <dbReference type="NCBI Taxonomy" id="418184"/>
    <lineage>
        <taxon>Bacteria</taxon>
        <taxon>Pseudomonadati</taxon>
        <taxon>Pseudomonadota</taxon>
        <taxon>Alphaproteobacteria</taxon>
        <taxon>Sphingomonadales</taxon>
        <taxon>Sphingomonadaceae</taxon>
        <taxon>Sphingomonas</taxon>
    </lineage>
</organism>
<dbReference type="PANTHER" id="PTHR32419:SF6">
    <property type="entry name" value="GLUTATHIONE S-TRANSFERASE OMEGA-LIKE 1-RELATED"/>
    <property type="match status" value="1"/>
</dbReference>
<dbReference type="SUPFAM" id="SSF52833">
    <property type="entry name" value="Thioredoxin-like"/>
    <property type="match status" value="1"/>
</dbReference>
<name>A0ABU8Q6H2_9SPHN</name>
<dbReference type="GO" id="GO:0016491">
    <property type="term" value="F:oxidoreductase activity"/>
    <property type="evidence" value="ECO:0007669"/>
    <property type="project" value="UniProtKB-KW"/>
</dbReference>
<dbReference type="EC" id="1.8.5.-" evidence="2"/>
<dbReference type="PIRSF" id="PIRSF015753">
    <property type="entry name" value="GST"/>
    <property type="match status" value="1"/>
</dbReference>
<dbReference type="Pfam" id="PF13410">
    <property type="entry name" value="GST_C_2"/>
    <property type="match status" value="1"/>
</dbReference>
<dbReference type="InterPro" id="IPR040079">
    <property type="entry name" value="Glutathione_S-Trfase"/>
</dbReference>
<gene>
    <name evidence="2" type="ORF">WH159_11245</name>
</gene>
<dbReference type="InterPro" id="IPR016639">
    <property type="entry name" value="GST_Omega/GSH"/>
</dbReference>
<dbReference type="InterPro" id="IPR047047">
    <property type="entry name" value="GST_Omega-like_C"/>
</dbReference>
<dbReference type="Gene3D" id="1.20.1050.10">
    <property type="match status" value="1"/>
</dbReference>
<dbReference type="CDD" id="cd03190">
    <property type="entry name" value="GST_C_Omega_like"/>
    <property type="match status" value="1"/>
</dbReference>
<evidence type="ECO:0000259" key="1">
    <source>
        <dbReference type="PROSITE" id="PS50405"/>
    </source>
</evidence>
<dbReference type="Gene3D" id="3.40.30.10">
    <property type="entry name" value="Glutaredoxin"/>
    <property type="match status" value="1"/>
</dbReference>
<dbReference type="InterPro" id="IPR004045">
    <property type="entry name" value="Glutathione_S-Trfase_N"/>
</dbReference>
<dbReference type="InterPro" id="IPR010987">
    <property type="entry name" value="Glutathione-S-Trfase_C-like"/>
</dbReference>
<comment type="caution">
    <text evidence="2">The sequence shown here is derived from an EMBL/GenBank/DDBJ whole genome shotgun (WGS) entry which is preliminary data.</text>
</comment>
<reference evidence="2 3" key="1">
    <citation type="submission" date="2023-12" db="EMBL/GenBank/DDBJ databases">
        <title>Gut-associated functions are favored during microbiome assembly across C. elegans life.</title>
        <authorList>
            <person name="Zimmermann J."/>
        </authorList>
    </citation>
    <scope>NUCLEOTIDE SEQUENCE [LARGE SCALE GENOMIC DNA]</scope>
    <source>
        <strain evidence="2 3">JUb134</strain>
    </source>
</reference>
<keyword evidence="2" id="KW-0560">Oxidoreductase</keyword>
<dbReference type="SUPFAM" id="SSF47616">
    <property type="entry name" value="GST C-terminal domain-like"/>
    <property type="match status" value="1"/>
</dbReference>
<dbReference type="InterPro" id="IPR036249">
    <property type="entry name" value="Thioredoxin-like_sf"/>
</dbReference>
<feature type="domain" description="GST C-terminal" evidence="1">
    <location>
        <begin position="171"/>
        <end position="298"/>
    </location>
</feature>
<accession>A0ABU8Q6H2</accession>
<evidence type="ECO:0000313" key="3">
    <source>
        <dbReference type="Proteomes" id="UP001380365"/>
    </source>
</evidence>
<sequence>MGLLVDGVWQDRWYDTSKTGGRFERSKSQFRNWVTPDGAAGPTGEGGFAAEPGRYHLYVSLACPWAHRTLIARRLKGLEDLVSVSVVHWLMQENGWTFAAGPCVTGDPIHGADYLHQVYTAADPHYSGRVTVPVLWDKQRATLVSNESADILRMFGSAFDCVGARKGDFYPEPLRAEIDALNERIYHDVNNGVYRAGFATTQDAYEEAVVPLFAALDALEARLAQGRYLFGDTLTEADIRLFTTLIRFDPVYHGHFKCNLRRIADYPALSRFVRDVYHLPGVAETTNFDHIKRHYYQSHTTINPTGIVPVGPDMALELGG</sequence>
<dbReference type="Proteomes" id="UP001380365">
    <property type="component" value="Unassembled WGS sequence"/>
</dbReference>
<dbReference type="RefSeq" id="WP_132882017.1">
    <property type="nucleotide sequence ID" value="NZ_JBBGZA010000001.1"/>
</dbReference>